<feature type="domain" description="Helicase ATP-binding" evidence="9">
    <location>
        <begin position="171"/>
        <end position="352"/>
    </location>
</feature>
<evidence type="ECO:0000256" key="4">
    <source>
        <dbReference type="ARBA" id="ARBA00022840"/>
    </source>
</evidence>
<dbReference type="InterPro" id="IPR027417">
    <property type="entry name" value="P-loop_NTPase"/>
</dbReference>
<comment type="domain">
    <text evidence="7">The Q motif is unique to and characteristic of the DEAD box family of RNA helicases and controls ATP binding and hydrolysis.</text>
</comment>
<dbReference type="PANTHER" id="PTHR24031">
    <property type="entry name" value="RNA HELICASE"/>
    <property type="match status" value="1"/>
</dbReference>
<dbReference type="CDD" id="cd18787">
    <property type="entry name" value="SF2_C_DEAD"/>
    <property type="match status" value="1"/>
</dbReference>
<dbReference type="EMBL" id="QEAQ01000019">
    <property type="protein sequence ID" value="TPX60015.1"/>
    <property type="molecule type" value="Genomic_DNA"/>
</dbReference>
<dbReference type="GO" id="GO:0003724">
    <property type="term" value="F:RNA helicase activity"/>
    <property type="evidence" value="ECO:0007669"/>
    <property type="project" value="UniProtKB-EC"/>
</dbReference>
<accession>A0A507E9N0</accession>
<comment type="caution">
    <text evidence="11">The sequence shown here is derived from an EMBL/GenBank/DDBJ whole genome shotgun (WGS) entry which is preliminary data.</text>
</comment>
<dbReference type="GO" id="GO:0005524">
    <property type="term" value="F:ATP binding"/>
    <property type="evidence" value="ECO:0007669"/>
    <property type="project" value="UniProtKB-UniRule"/>
</dbReference>
<evidence type="ECO:0000256" key="6">
    <source>
        <dbReference type="RuleBase" id="RU000492"/>
    </source>
</evidence>
<dbReference type="Gene3D" id="3.40.50.300">
    <property type="entry name" value="P-loop containing nucleotide triphosphate hydrolases"/>
    <property type="match status" value="2"/>
</dbReference>
<dbReference type="Pfam" id="PF00271">
    <property type="entry name" value="Helicase_C"/>
    <property type="match status" value="1"/>
</dbReference>
<evidence type="ECO:0000256" key="1">
    <source>
        <dbReference type="ARBA" id="ARBA00022741"/>
    </source>
</evidence>
<sequence>MSSSSGPQPPQSHAGPGQQRPGSQRSSRGGGGRGRGRGGSSRGANGGAGGGPSRPTTAYGDQQQQTRDASGPVRGTGNWRGNNRHDPRRNGSGRPQQNGFANAGAAAPAPAQQVQYQQLTQEVSNNETPLDVDPNVPRVRFDSLLAGGLVSAATLRGVKHEFMTSVQAATLKDILLGNDCLAQAKTGTGKTVAFLLPSIELLRKQGMAPGVNILIISPTRELAYQIGQQAQELVAHDHGKIGVQVIVGGTNMNADKTKMRNHPCHILVATPGRLLDHLQNGDLKARCANLKALILDEADRLLEQGFRQDIEKALTFLPNKATVPRQTLLFSATMPAAVKQIATLALNKNYKFISTISEADAATHTHVAQHVLEAPLSHSMATTFALIHSLHAAGKSKLIVFLPTARSTQLYCETFHNLMSNLPAYEIHSRKSQSTRTKTTEAFKSAARGVLFSSDVTARGIDIPDISAVIQTGLPMNREQYIHRLGRTARAGKQGEGYLILTPYEMFFADRKLTDMNLIRSAVPNDTLIHTQTAVNNALQHVPAQTKNQTYGAWLGYYKGYLKDFKWSPRELVAAANQMAQEMGCTEVPPMLAKTVGKMGLKGVPGLNIVKFLPDGDA</sequence>
<keyword evidence="5 7" id="KW-0694">RNA-binding</keyword>
<feature type="domain" description="Helicase C-terminal" evidence="10">
    <location>
        <begin position="385"/>
        <end position="550"/>
    </location>
</feature>
<evidence type="ECO:0000256" key="3">
    <source>
        <dbReference type="ARBA" id="ARBA00022806"/>
    </source>
</evidence>
<organism evidence="11 12">
    <name type="scientific">Powellomyces hirtus</name>
    <dbReference type="NCBI Taxonomy" id="109895"/>
    <lineage>
        <taxon>Eukaryota</taxon>
        <taxon>Fungi</taxon>
        <taxon>Fungi incertae sedis</taxon>
        <taxon>Chytridiomycota</taxon>
        <taxon>Chytridiomycota incertae sedis</taxon>
        <taxon>Chytridiomycetes</taxon>
        <taxon>Spizellomycetales</taxon>
        <taxon>Powellomycetaceae</taxon>
        <taxon>Powellomyces</taxon>
    </lineage>
</organism>
<reference evidence="11 12" key="1">
    <citation type="journal article" date="2019" name="Sci. Rep.">
        <title>Comparative genomics of chytrid fungi reveal insights into the obligate biotrophic and pathogenic lifestyle of Synchytrium endobioticum.</title>
        <authorList>
            <person name="van de Vossenberg B.T.L.H."/>
            <person name="Warris S."/>
            <person name="Nguyen H.D.T."/>
            <person name="van Gent-Pelzer M.P.E."/>
            <person name="Joly D.L."/>
            <person name="van de Geest H.C."/>
            <person name="Bonants P.J.M."/>
            <person name="Smith D.S."/>
            <person name="Levesque C.A."/>
            <person name="van der Lee T.A.J."/>
        </authorList>
    </citation>
    <scope>NUCLEOTIDE SEQUENCE [LARGE SCALE GENOMIC DNA]</scope>
    <source>
        <strain evidence="11 12">CBS 809.83</strain>
    </source>
</reference>
<feature type="compositionally biased region" description="Low complexity" evidence="8">
    <location>
        <begin position="1"/>
        <end position="27"/>
    </location>
</feature>
<dbReference type="SMART" id="SM00487">
    <property type="entry name" value="DEXDc"/>
    <property type="match status" value="1"/>
</dbReference>
<dbReference type="Proteomes" id="UP000318582">
    <property type="component" value="Unassembled WGS sequence"/>
</dbReference>
<dbReference type="PROSITE" id="PS00039">
    <property type="entry name" value="DEAD_ATP_HELICASE"/>
    <property type="match status" value="1"/>
</dbReference>
<comment type="similarity">
    <text evidence="6">Belongs to the DEAD box helicase family.</text>
</comment>
<evidence type="ECO:0000313" key="11">
    <source>
        <dbReference type="EMBL" id="TPX60015.1"/>
    </source>
</evidence>
<comment type="catalytic activity">
    <reaction evidence="7">
        <text>ATP + H2O = ADP + phosphate + H(+)</text>
        <dbReference type="Rhea" id="RHEA:13065"/>
        <dbReference type="ChEBI" id="CHEBI:15377"/>
        <dbReference type="ChEBI" id="CHEBI:15378"/>
        <dbReference type="ChEBI" id="CHEBI:30616"/>
        <dbReference type="ChEBI" id="CHEBI:43474"/>
        <dbReference type="ChEBI" id="CHEBI:456216"/>
        <dbReference type="EC" id="3.6.4.13"/>
    </reaction>
</comment>
<dbReference type="SMART" id="SM00490">
    <property type="entry name" value="HELICc"/>
    <property type="match status" value="1"/>
</dbReference>
<comment type="function">
    <text evidence="7">RNA helicase.</text>
</comment>
<dbReference type="GO" id="GO:0016787">
    <property type="term" value="F:hydrolase activity"/>
    <property type="evidence" value="ECO:0007669"/>
    <property type="project" value="UniProtKB-KW"/>
</dbReference>
<name>A0A507E9N0_9FUNG</name>
<evidence type="ECO:0000313" key="12">
    <source>
        <dbReference type="Proteomes" id="UP000318582"/>
    </source>
</evidence>
<dbReference type="InterPro" id="IPR011545">
    <property type="entry name" value="DEAD/DEAH_box_helicase_dom"/>
</dbReference>
<dbReference type="STRING" id="109895.A0A507E9N0"/>
<feature type="compositionally biased region" description="Polar residues" evidence="8">
    <location>
        <begin position="55"/>
        <end position="68"/>
    </location>
</feature>
<dbReference type="AlphaFoldDB" id="A0A507E9N0"/>
<keyword evidence="2 6" id="KW-0378">Hydrolase</keyword>
<evidence type="ECO:0000259" key="10">
    <source>
        <dbReference type="PROSITE" id="PS51194"/>
    </source>
</evidence>
<dbReference type="PROSITE" id="PS51194">
    <property type="entry name" value="HELICASE_CTER"/>
    <property type="match status" value="1"/>
</dbReference>
<dbReference type="InterPro" id="IPR000629">
    <property type="entry name" value="RNA-helicase_DEAD-box_CS"/>
</dbReference>
<feature type="compositionally biased region" description="Gly residues" evidence="8">
    <location>
        <begin position="28"/>
        <end position="52"/>
    </location>
</feature>
<keyword evidence="3 6" id="KW-0347">Helicase</keyword>
<dbReference type="SUPFAM" id="SSF52540">
    <property type="entry name" value="P-loop containing nucleoside triphosphate hydrolases"/>
    <property type="match status" value="1"/>
</dbReference>
<keyword evidence="4 6" id="KW-0067">ATP-binding</keyword>
<proteinExistence type="inferred from homology"/>
<protein>
    <recommendedName>
        <fullName evidence="7">ATP-dependent RNA helicase</fullName>
        <ecNumber evidence="7">3.6.4.13</ecNumber>
    </recommendedName>
</protein>
<evidence type="ECO:0000256" key="5">
    <source>
        <dbReference type="ARBA" id="ARBA00022884"/>
    </source>
</evidence>
<dbReference type="InterPro" id="IPR014001">
    <property type="entry name" value="Helicase_ATP-bd"/>
</dbReference>
<dbReference type="PROSITE" id="PS51192">
    <property type="entry name" value="HELICASE_ATP_BIND_1"/>
    <property type="match status" value="1"/>
</dbReference>
<evidence type="ECO:0000256" key="8">
    <source>
        <dbReference type="SAM" id="MobiDB-lite"/>
    </source>
</evidence>
<dbReference type="EC" id="3.6.4.13" evidence="7"/>
<feature type="compositionally biased region" description="Low complexity" evidence="8">
    <location>
        <begin position="96"/>
        <end position="114"/>
    </location>
</feature>
<dbReference type="InterPro" id="IPR001650">
    <property type="entry name" value="Helicase_C-like"/>
</dbReference>
<evidence type="ECO:0000259" key="9">
    <source>
        <dbReference type="PROSITE" id="PS51192"/>
    </source>
</evidence>
<dbReference type="Pfam" id="PF00270">
    <property type="entry name" value="DEAD"/>
    <property type="match status" value="1"/>
</dbReference>
<keyword evidence="12" id="KW-1185">Reference proteome</keyword>
<evidence type="ECO:0000256" key="2">
    <source>
        <dbReference type="ARBA" id="ARBA00022801"/>
    </source>
</evidence>
<gene>
    <name evidence="11" type="ORF">PhCBS80983_g02034</name>
</gene>
<keyword evidence="1 6" id="KW-0547">Nucleotide-binding</keyword>
<evidence type="ECO:0000256" key="7">
    <source>
        <dbReference type="RuleBase" id="RU365068"/>
    </source>
</evidence>
<dbReference type="GO" id="GO:0003723">
    <property type="term" value="F:RNA binding"/>
    <property type="evidence" value="ECO:0007669"/>
    <property type="project" value="UniProtKB-UniRule"/>
</dbReference>
<feature type="region of interest" description="Disordered" evidence="8">
    <location>
        <begin position="1"/>
        <end position="114"/>
    </location>
</feature>